<dbReference type="InterPro" id="IPR016166">
    <property type="entry name" value="FAD-bd_PCMH"/>
</dbReference>
<name>A0AAE1CHB9_9PEZI</name>
<reference evidence="5" key="1">
    <citation type="journal article" date="2023" name="Mol. Phylogenet. Evol.">
        <title>Genome-scale phylogeny and comparative genomics of the fungal order Sordariales.</title>
        <authorList>
            <person name="Hensen N."/>
            <person name="Bonometti L."/>
            <person name="Westerberg I."/>
            <person name="Brannstrom I.O."/>
            <person name="Guillou S."/>
            <person name="Cros-Aarteil S."/>
            <person name="Calhoun S."/>
            <person name="Haridas S."/>
            <person name="Kuo A."/>
            <person name="Mondo S."/>
            <person name="Pangilinan J."/>
            <person name="Riley R."/>
            <person name="LaButti K."/>
            <person name="Andreopoulos B."/>
            <person name="Lipzen A."/>
            <person name="Chen C."/>
            <person name="Yan M."/>
            <person name="Daum C."/>
            <person name="Ng V."/>
            <person name="Clum A."/>
            <person name="Steindorff A."/>
            <person name="Ohm R.A."/>
            <person name="Martin F."/>
            <person name="Silar P."/>
            <person name="Natvig D.O."/>
            <person name="Lalanne C."/>
            <person name="Gautier V."/>
            <person name="Ament-Velasquez S.L."/>
            <person name="Kruys A."/>
            <person name="Hutchinson M.I."/>
            <person name="Powell A.J."/>
            <person name="Barry K."/>
            <person name="Miller A.N."/>
            <person name="Grigoriev I.V."/>
            <person name="Debuchy R."/>
            <person name="Gladieux P."/>
            <person name="Hiltunen Thoren M."/>
            <person name="Johannesson H."/>
        </authorList>
    </citation>
    <scope>NUCLEOTIDE SEQUENCE</scope>
    <source>
        <strain evidence="5">CBS 314.62</strain>
    </source>
</reference>
<dbReference type="Gene3D" id="3.40.462.20">
    <property type="match status" value="1"/>
</dbReference>
<accession>A0AAE1CHB9</accession>
<dbReference type="InterPro" id="IPR012951">
    <property type="entry name" value="BBE"/>
</dbReference>
<reference evidence="5" key="2">
    <citation type="submission" date="2023-06" db="EMBL/GenBank/DDBJ databases">
        <authorList>
            <consortium name="Lawrence Berkeley National Laboratory"/>
            <person name="Haridas S."/>
            <person name="Hensen N."/>
            <person name="Bonometti L."/>
            <person name="Westerberg I."/>
            <person name="Brannstrom I.O."/>
            <person name="Guillou S."/>
            <person name="Cros-Aarteil S."/>
            <person name="Calhoun S."/>
            <person name="Kuo A."/>
            <person name="Mondo S."/>
            <person name="Pangilinan J."/>
            <person name="Riley R."/>
            <person name="Labutti K."/>
            <person name="Andreopoulos B."/>
            <person name="Lipzen A."/>
            <person name="Chen C."/>
            <person name="Yanf M."/>
            <person name="Daum C."/>
            <person name="Ng V."/>
            <person name="Clum A."/>
            <person name="Steindorff A."/>
            <person name="Ohm R."/>
            <person name="Martin F."/>
            <person name="Silar P."/>
            <person name="Natvig D."/>
            <person name="Lalanne C."/>
            <person name="Gautier V."/>
            <person name="Ament-Velasquez S.L."/>
            <person name="Kruys A."/>
            <person name="Hutchinson M.I."/>
            <person name="Powell A.J."/>
            <person name="Barry K."/>
            <person name="Miller A.N."/>
            <person name="Grigoriev I.V."/>
            <person name="Debuchy R."/>
            <person name="Gladieux P."/>
            <person name="Thoren M.H."/>
            <person name="Johannesson H."/>
        </authorList>
    </citation>
    <scope>NUCLEOTIDE SEQUENCE</scope>
    <source>
        <strain evidence="5">CBS 314.62</strain>
    </source>
</reference>
<dbReference type="PROSITE" id="PS51387">
    <property type="entry name" value="FAD_PCMH"/>
    <property type="match status" value="1"/>
</dbReference>
<keyword evidence="3" id="KW-0732">Signal</keyword>
<dbReference type="PANTHER" id="PTHR13878">
    <property type="entry name" value="GULONOLACTONE OXIDASE"/>
    <property type="match status" value="1"/>
</dbReference>
<dbReference type="EMBL" id="JAULSO010000001">
    <property type="protein sequence ID" value="KAK3694284.1"/>
    <property type="molecule type" value="Genomic_DNA"/>
</dbReference>
<sequence>MIILATLIFNIILPVPFCASLAAAAGRRDQDCKAVPGTASWPSKNSWASLNRSTGGRLLQPAPPGAVCHPGQPTYNATECPAVQSGWSTFEFHQADPISTYWNQWNNDSCLPEGGLPCSGQGYPVHVINATTSDHARLGVDYARRHNIRLVIKSSGHEFLGRSGAPNALSIWTHHIKGVQVHDSFSPRHCNVKILSTAITAGSGMQMEELYSALDALNQTIVGGGGRTVSVGGYLTGGGHSLLSASYGLGTDQVLEMEVVTPSGEIVTANECQNTDLFRAMGGTYPTPQIVNLVLALAATDIQSPSVFGMVAYILSQFPRLGDQGLSGYAFIFTATPNPYDGGVTTAAGIFMAMVLQDSTTKAMNELWAPILAHIAGSRLLGADALTRNLTLSAEAFKRFSEGTTGNVYLVAGKGVRNATPRGGGNSVCPAWRSAYVHAKAFDRVNHHLEPLRKILAPESGAYMNEADPQEPDWQHQFWGTNYARLLRIKRAVDPGDVLWCTPCVGNERWHQTDDGRLCQVDAWSSLA</sequence>
<protein>
    <recommendedName>
        <fullName evidence="4">FAD-binding PCMH-type domain-containing protein</fullName>
    </recommendedName>
</protein>
<gene>
    <name evidence="5" type="ORF">B0T22DRAFT_506654</name>
</gene>
<dbReference type="InterPro" id="IPR050432">
    <property type="entry name" value="FAD-linked_Oxidoreductases_BP"/>
</dbReference>
<dbReference type="GO" id="GO:0016491">
    <property type="term" value="F:oxidoreductase activity"/>
    <property type="evidence" value="ECO:0007669"/>
    <property type="project" value="UniProtKB-KW"/>
</dbReference>
<evidence type="ECO:0000259" key="4">
    <source>
        <dbReference type="PROSITE" id="PS51387"/>
    </source>
</evidence>
<proteinExistence type="inferred from homology"/>
<comment type="similarity">
    <text evidence="1">Belongs to the oxygen-dependent FAD-linked oxidoreductase family.</text>
</comment>
<dbReference type="Pfam" id="PF08031">
    <property type="entry name" value="BBE"/>
    <property type="match status" value="1"/>
</dbReference>
<feature type="domain" description="FAD-binding PCMH-type" evidence="4">
    <location>
        <begin position="120"/>
        <end position="300"/>
    </location>
</feature>
<dbReference type="InterPro" id="IPR006094">
    <property type="entry name" value="Oxid_FAD_bind_N"/>
</dbReference>
<dbReference type="Pfam" id="PF01565">
    <property type="entry name" value="FAD_binding_4"/>
    <property type="match status" value="1"/>
</dbReference>
<dbReference type="Gene3D" id="3.30.465.10">
    <property type="match status" value="2"/>
</dbReference>
<evidence type="ECO:0000256" key="2">
    <source>
        <dbReference type="ARBA" id="ARBA00023002"/>
    </source>
</evidence>
<keyword evidence="2" id="KW-0560">Oxidoreductase</keyword>
<comment type="caution">
    <text evidence="5">The sequence shown here is derived from an EMBL/GenBank/DDBJ whole genome shotgun (WGS) entry which is preliminary data.</text>
</comment>
<feature type="signal peptide" evidence="3">
    <location>
        <begin position="1"/>
        <end position="18"/>
    </location>
</feature>
<feature type="chain" id="PRO_5042048455" description="FAD-binding PCMH-type domain-containing protein" evidence="3">
    <location>
        <begin position="19"/>
        <end position="528"/>
    </location>
</feature>
<evidence type="ECO:0000256" key="1">
    <source>
        <dbReference type="ARBA" id="ARBA00005466"/>
    </source>
</evidence>
<dbReference type="SUPFAM" id="SSF56176">
    <property type="entry name" value="FAD-binding/transporter-associated domain-like"/>
    <property type="match status" value="1"/>
</dbReference>
<dbReference type="InterPro" id="IPR036318">
    <property type="entry name" value="FAD-bd_PCMH-like_sf"/>
</dbReference>
<evidence type="ECO:0000313" key="6">
    <source>
        <dbReference type="Proteomes" id="UP001270362"/>
    </source>
</evidence>
<dbReference type="AlphaFoldDB" id="A0AAE1CHB9"/>
<dbReference type="PANTHER" id="PTHR13878:SF91">
    <property type="entry name" value="FAD BINDING DOMAIN PROTEIN (AFU_ORTHOLOGUE AFUA_6G12070)-RELATED"/>
    <property type="match status" value="1"/>
</dbReference>
<evidence type="ECO:0000256" key="3">
    <source>
        <dbReference type="SAM" id="SignalP"/>
    </source>
</evidence>
<keyword evidence="6" id="KW-1185">Reference proteome</keyword>
<dbReference type="GO" id="GO:0071949">
    <property type="term" value="F:FAD binding"/>
    <property type="evidence" value="ECO:0007669"/>
    <property type="project" value="InterPro"/>
</dbReference>
<dbReference type="InterPro" id="IPR016169">
    <property type="entry name" value="FAD-bd_PCMH_sub2"/>
</dbReference>
<evidence type="ECO:0000313" key="5">
    <source>
        <dbReference type="EMBL" id="KAK3694284.1"/>
    </source>
</evidence>
<organism evidence="5 6">
    <name type="scientific">Podospora appendiculata</name>
    <dbReference type="NCBI Taxonomy" id="314037"/>
    <lineage>
        <taxon>Eukaryota</taxon>
        <taxon>Fungi</taxon>
        <taxon>Dikarya</taxon>
        <taxon>Ascomycota</taxon>
        <taxon>Pezizomycotina</taxon>
        <taxon>Sordariomycetes</taxon>
        <taxon>Sordariomycetidae</taxon>
        <taxon>Sordariales</taxon>
        <taxon>Podosporaceae</taxon>
        <taxon>Podospora</taxon>
    </lineage>
</organism>
<dbReference type="Proteomes" id="UP001270362">
    <property type="component" value="Unassembled WGS sequence"/>
</dbReference>